<evidence type="ECO:0000313" key="1">
    <source>
        <dbReference type="EMBL" id="GBP33423.1"/>
    </source>
</evidence>
<gene>
    <name evidence="1" type="ORF">EVAR_6771_1</name>
</gene>
<dbReference type="AlphaFoldDB" id="A0A4C1V3M9"/>
<keyword evidence="2" id="KW-1185">Reference proteome</keyword>
<name>A0A4C1V3M9_EUMVA</name>
<sequence length="149" mass="16781">MSEKRLRKTTELHLDRCLRVETNVESMAAEAKRTQAAAKPRMREAAKPQVSGLMTTAAHTLIVSSRCVNYRVNRWSKPSGMWLTLGRFENIAEKRQINARTVGRPYRSLVPSTKKRLASKMHKLAVPAAMTLHTRHSARSAASEQSEIV</sequence>
<reference evidence="1 2" key="1">
    <citation type="journal article" date="2019" name="Commun. Biol.">
        <title>The bagworm genome reveals a unique fibroin gene that provides high tensile strength.</title>
        <authorList>
            <person name="Kono N."/>
            <person name="Nakamura H."/>
            <person name="Ohtoshi R."/>
            <person name="Tomita M."/>
            <person name="Numata K."/>
            <person name="Arakawa K."/>
        </authorList>
    </citation>
    <scope>NUCLEOTIDE SEQUENCE [LARGE SCALE GENOMIC DNA]</scope>
</reference>
<protein>
    <submittedName>
        <fullName evidence="1">Uncharacterized protein</fullName>
    </submittedName>
</protein>
<organism evidence="1 2">
    <name type="scientific">Eumeta variegata</name>
    <name type="common">Bagworm moth</name>
    <name type="synonym">Eumeta japonica</name>
    <dbReference type="NCBI Taxonomy" id="151549"/>
    <lineage>
        <taxon>Eukaryota</taxon>
        <taxon>Metazoa</taxon>
        <taxon>Ecdysozoa</taxon>
        <taxon>Arthropoda</taxon>
        <taxon>Hexapoda</taxon>
        <taxon>Insecta</taxon>
        <taxon>Pterygota</taxon>
        <taxon>Neoptera</taxon>
        <taxon>Endopterygota</taxon>
        <taxon>Lepidoptera</taxon>
        <taxon>Glossata</taxon>
        <taxon>Ditrysia</taxon>
        <taxon>Tineoidea</taxon>
        <taxon>Psychidae</taxon>
        <taxon>Oiketicinae</taxon>
        <taxon>Eumeta</taxon>
    </lineage>
</organism>
<evidence type="ECO:0000313" key="2">
    <source>
        <dbReference type="Proteomes" id="UP000299102"/>
    </source>
</evidence>
<dbReference type="EMBL" id="BGZK01000273">
    <property type="protein sequence ID" value="GBP33423.1"/>
    <property type="molecule type" value="Genomic_DNA"/>
</dbReference>
<proteinExistence type="predicted"/>
<dbReference type="Proteomes" id="UP000299102">
    <property type="component" value="Unassembled WGS sequence"/>
</dbReference>
<accession>A0A4C1V3M9</accession>
<comment type="caution">
    <text evidence="1">The sequence shown here is derived from an EMBL/GenBank/DDBJ whole genome shotgun (WGS) entry which is preliminary data.</text>
</comment>